<dbReference type="STRING" id="69004.A0A182QBW2"/>
<proteinExistence type="predicted"/>
<keyword evidence="3" id="KW-1185">Reference proteome</keyword>
<keyword evidence="1" id="KW-1133">Transmembrane helix</keyword>
<reference evidence="2" key="2">
    <citation type="submission" date="2020-05" db="UniProtKB">
        <authorList>
            <consortium name="EnsemblMetazoa"/>
        </authorList>
    </citation>
    <scope>IDENTIFICATION</scope>
    <source>
        <strain evidence="2">FAR1</strain>
    </source>
</reference>
<evidence type="ECO:0000313" key="2">
    <source>
        <dbReference type="EnsemblMetazoa" id="AFAF007084-PA"/>
    </source>
</evidence>
<dbReference type="Proteomes" id="UP000075886">
    <property type="component" value="Unassembled WGS sequence"/>
</dbReference>
<sequence length="118" mass="13747">MTSDLEDIVEHMRRFAWPDYLVFVSMLLLCILIGVYFGFVQHKPNTESEYLMGGRTMLSLTRVQFDQTHQHRQREPLSSAIIAKPLEVAHQRIVNNLSGNVAHVPVLFKQFRLLFFES</sequence>
<keyword evidence="1" id="KW-0812">Transmembrane</keyword>
<evidence type="ECO:0000256" key="1">
    <source>
        <dbReference type="SAM" id="Phobius"/>
    </source>
</evidence>
<evidence type="ECO:0000313" key="3">
    <source>
        <dbReference type="Proteomes" id="UP000075886"/>
    </source>
</evidence>
<name>A0A182QBW2_9DIPT</name>
<dbReference type="EMBL" id="AXCN02001539">
    <property type="status" value="NOT_ANNOTATED_CDS"/>
    <property type="molecule type" value="Genomic_DNA"/>
</dbReference>
<feature type="transmembrane region" description="Helical" evidence="1">
    <location>
        <begin position="20"/>
        <end position="39"/>
    </location>
</feature>
<dbReference type="AlphaFoldDB" id="A0A182QBW2"/>
<dbReference type="VEuPathDB" id="VectorBase:AFAF007084"/>
<reference evidence="3" key="1">
    <citation type="submission" date="2014-01" db="EMBL/GenBank/DDBJ databases">
        <title>The Genome Sequence of Anopheles farauti FAR1 (V2).</title>
        <authorList>
            <consortium name="The Broad Institute Genomics Platform"/>
            <person name="Neafsey D.E."/>
            <person name="Besansky N."/>
            <person name="Howell P."/>
            <person name="Walton C."/>
            <person name="Young S.K."/>
            <person name="Zeng Q."/>
            <person name="Gargeya S."/>
            <person name="Fitzgerald M."/>
            <person name="Haas B."/>
            <person name="Abouelleil A."/>
            <person name="Allen A.W."/>
            <person name="Alvarado L."/>
            <person name="Arachchi H.M."/>
            <person name="Berlin A.M."/>
            <person name="Chapman S.B."/>
            <person name="Gainer-Dewar J."/>
            <person name="Goldberg J."/>
            <person name="Griggs A."/>
            <person name="Gujja S."/>
            <person name="Hansen M."/>
            <person name="Howarth C."/>
            <person name="Imamovic A."/>
            <person name="Ireland A."/>
            <person name="Larimer J."/>
            <person name="McCowan C."/>
            <person name="Murphy C."/>
            <person name="Pearson M."/>
            <person name="Poon T.W."/>
            <person name="Priest M."/>
            <person name="Roberts A."/>
            <person name="Saif S."/>
            <person name="Shea T."/>
            <person name="Sisk P."/>
            <person name="Sykes S."/>
            <person name="Wortman J."/>
            <person name="Nusbaum C."/>
            <person name="Birren B."/>
        </authorList>
    </citation>
    <scope>NUCLEOTIDE SEQUENCE [LARGE SCALE GENOMIC DNA]</scope>
    <source>
        <strain evidence="3">FAR1</strain>
    </source>
</reference>
<keyword evidence="1" id="KW-0472">Membrane</keyword>
<accession>A0A182QBW2</accession>
<dbReference type="EnsemblMetazoa" id="AFAF007084-RA">
    <property type="protein sequence ID" value="AFAF007084-PA"/>
    <property type="gene ID" value="AFAF007084"/>
</dbReference>
<organism evidence="2 3">
    <name type="scientific">Anopheles farauti</name>
    <dbReference type="NCBI Taxonomy" id="69004"/>
    <lineage>
        <taxon>Eukaryota</taxon>
        <taxon>Metazoa</taxon>
        <taxon>Ecdysozoa</taxon>
        <taxon>Arthropoda</taxon>
        <taxon>Hexapoda</taxon>
        <taxon>Insecta</taxon>
        <taxon>Pterygota</taxon>
        <taxon>Neoptera</taxon>
        <taxon>Endopterygota</taxon>
        <taxon>Diptera</taxon>
        <taxon>Nematocera</taxon>
        <taxon>Culicoidea</taxon>
        <taxon>Culicidae</taxon>
        <taxon>Anophelinae</taxon>
        <taxon>Anopheles</taxon>
    </lineage>
</organism>
<protein>
    <submittedName>
        <fullName evidence="2">Uncharacterized protein</fullName>
    </submittedName>
</protein>